<dbReference type="EMBL" id="CP045483">
    <property type="protein sequence ID" value="QGR20275.1"/>
    <property type="molecule type" value="Genomic_DNA"/>
</dbReference>
<reference evidence="2 3" key="1">
    <citation type="submission" date="2019-10" db="EMBL/GenBank/DDBJ databases">
        <title>Genome Sequences from Six Type Strain Members of the Archaeal Family Sulfolobaceae: Acidianus ambivalens, Acidianus infernus, Metallosphaera prunae, Stygiolobus azoricus, Sulfolobus metallicus, and Sulfurisphaera ohwakuensis.</title>
        <authorList>
            <person name="Counts J.A."/>
            <person name="Kelly R.M."/>
        </authorList>
    </citation>
    <scope>NUCLEOTIDE SEQUENCE [LARGE SCALE GENOMIC DNA]</scope>
    <source>
        <strain evidence="2 3">FC6</strain>
    </source>
</reference>
<protein>
    <submittedName>
        <fullName evidence="2">Sulfurtransferase TusA family protein</fullName>
    </submittedName>
</protein>
<dbReference type="PANTHER" id="PTHR33279">
    <property type="entry name" value="SULFUR CARRIER PROTEIN YEDF-RELATED"/>
    <property type="match status" value="1"/>
</dbReference>
<feature type="domain" description="UPF0033" evidence="1">
    <location>
        <begin position="3"/>
        <end position="70"/>
    </location>
</feature>
<name>A0A650CRA9_9CREN</name>
<sequence length="85" mass="9339">MEIIDATSAECPEPFMKTVAKLMGMKEGAVKVMFKDPKCVDMITEAVKLMDCKIVENTNKDGVYTMIIEKSSSSKELKDVKVGGC</sequence>
<keyword evidence="3" id="KW-1185">Reference proteome</keyword>
<organism evidence="2 3">
    <name type="scientific">Stygiolobus azoricus</name>
    <dbReference type="NCBI Taxonomy" id="41675"/>
    <lineage>
        <taxon>Archaea</taxon>
        <taxon>Thermoproteota</taxon>
        <taxon>Thermoprotei</taxon>
        <taxon>Sulfolobales</taxon>
        <taxon>Sulfolobaceae</taxon>
        <taxon>Stygiolobus</taxon>
    </lineage>
</organism>
<accession>A0A650CRA9</accession>
<evidence type="ECO:0000313" key="3">
    <source>
        <dbReference type="Proteomes" id="UP000423396"/>
    </source>
</evidence>
<dbReference type="SUPFAM" id="SSF64307">
    <property type="entry name" value="SirA-like"/>
    <property type="match status" value="1"/>
</dbReference>
<dbReference type="CDD" id="cd00291">
    <property type="entry name" value="SirA_YedF_YeeD"/>
    <property type="match status" value="1"/>
</dbReference>
<dbReference type="GeneID" id="42799393"/>
<dbReference type="InterPro" id="IPR001455">
    <property type="entry name" value="TusA-like"/>
</dbReference>
<dbReference type="Gene3D" id="3.30.110.40">
    <property type="entry name" value="TusA-like domain"/>
    <property type="match status" value="1"/>
</dbReference>
<dbReference type="KEGG" id="sazo:D1868_09940"/>
<dbReference type="GO" id="GO:0016740">
    <property type="term" value="F:transferase activity"/>
    <property type="evidence" value="ECO:0007669"/>
    <property type="project" value="UniProtKB-KW"/>
</dbReference>
<evidence type="ECO:0000259" key="1">
    <source>
        <dbReference type="Pfam" id="PF01206"/>
    </source>
</evidence>
<dbReference type="Proteomes" id="UP000423396">
    <property type="component" value="Chromosome"/>
</dbReference>
<dbReference type="AlphaFoldDB" id="A0A650CRA9"/>
<gene>
    <name evidence="2" type="ORF">D1868_09940</name>
</gene>
<dbReference type="OrthoDB" id="33202at2157"/>
<dbReference type="Pfam" id="PF01206">
    <property type="entry name" value="TusA"/>
    <property type="match status" value="1"/>
</dbReference>
<dbReference type="InterPro" id="IPR036868">
    <property type="entry name" value="TusA-like_sf"/>
</dbReference>
<dbReference type="PANTHER" id="PTHR33279:SF18">
    <property type="entry name" value="SULFUR CARRIER PROTEIN MJ0990-RELATED"/>
    <property type="match status" value="1"/>
</dbReference>
<evidence type="ECO:0000313" key="2">
    <source>
        <dbReference type="EMBL" id="QGR20275.1"/>
    </source>
</evidence>
<proteinExistence type="predicted"/>
<dbReference type="RefSeq" id="WP_156007725.1">
    <property type="nucleotide sequence ID" value="NZ_CP045483.1"/>
</dbReference>
<keyword evidence="2" id="KW-0808">Transferase</keyword>